<proteinExistence type="predicted"/>
<name>A0A7J7S2Q1_MYOMY</name>
<reference evidence="2 3" key="1">
    <citation type="journal article" date="2020" name="Nature">
        <title>Six reference-quality genomes reveal evolution of bat adaptations.</title>
        <authorList>
            <person name="Jebb D."/>
            <person name="Huang Z."/>
            <person name="Pippel M."/>
            <person name="Hughes G.M."/>
            <person name="Lavrichenko K."/>
            <person name="Devanna P."/>
            <person name="Winkler S."/>
            <person name="Jermiin L.S."/>
            <person name="Skirmuntt E.C."/>
            <person name="Katzourakis A."/>
            <person name="Burkitt-Gray L."/>
            <person name="Ray D.A."/>
            <person name="Sullivan K.A.M."/>
            <person name="Roscito J.G."/>
            <person name="Kirilenko B.M."/>
            <person name="Davalos L.M."/>
            <person name="Corthals A.P."/>
            <person name="Power M.L."/>
            <person name="Jones G."/>
            <person name="Ransome R.D."/>
            <person name="Dechmann D.K.N."/>
            <person name="Locatelli A.G."/>
            <person name="Puechmaille S.J."/>
            <person name="Fedrigo O."/>
            <person name="Jarvis E.D."/>
            <person name="Hiller M."/>
            <person name="Vernes S.C."/>
            <person name="Myers E.W."/>
            <person name="Teeling E.C."/>
        </authorList>
    </citation>
    <scope>NUCLEOTIDE SEQUENCE [LARGE SCALE GENOMIC DNA]</scope>
    <source>
        <strain evidence="2">MMyoMyo1</strain>
        <tissue evidence="2">Flight muscle</tissue>
    </source>
</reference>
<dbReference type="EMBL" id="JABWUV010000020">
    <property type="protein sequence ID" value="KAF6282425.1"/>
    <property type="molecule type" value="Genomic_DNA"/>
</dbReference>
<keyword evidence="3" id="KW-1185">Reference proteome</keyword>
<evidence type="ECO:0000313" key="3">
    <source>
        <dbReference type="Proteomes" id="UP000527355"/>
    </source>
</evidence>
<comment type="caution">
    <text evidence="2">The sequence shown here is derived from an EMBL/GenBank/DDBJ whole genome shotgun (WGS) entry which is preliminary data.</text>
</comment>
<dbReference type="Proteomes" id="UP000527355">
    <property type="component" value="Unassembled WGS sequence"/>
</dbReference>
<evidence type="ECO:0000256" key="1">
    <source>
        <dbReference type="SAM" id="SignalP"/>
    </source>
</evidence>
<accession>A0A7J7S2Q1</accession>
<gene>
    <name evidence="2" type="ORF">mMyoMyo1_010070</name>
</gene>
<feature type="chain" id="PRO_5029525722" evidence="1">
    <location>
        <begin position="23"/>
        <end position="129"/>
    </location>
</feature>
<protein>
    <submittedName>
        <fullName evidence="2">Uncharacterized protein</fullName>
    </submittedName>
</protein>
<evidence type="ECO:0000313" key="2">
    <source>
        <dbReference type="EMBL" id="KAF6282425.1"/>
    </source>
</evidence>
<feature type="signal peptide" evidence="1">
    <location>
        <begin position="1"/>
        <end position="22"/>
    </location>
</feature>
<keyword evidence="1" id="KW-0732">Signal</keyword>
<sequence>MGWLPFLLLPGALLVLCCSSTGDPTRRIPVCTSCDEFVGKTCRKNLGSCKSRYPDFACQTREVYTQRYTGEYVYQYSTLGCPKRCVEYIRITNKRKDVSLCCNESYCNSLSVKDEVPFYPLISENLQLT</sequence>
<organism evidence="2 3">
    <name type="scientific">Myotis myotis</name>
    <name type="common">Greater mouse-eared bat</name>
    <name type="synonym">Vespertilio myotis</name>
    <dbReference type="NCBI Taxonomy" id="51298"/>
    <lineage>
        <taxon>Eukaryota</taxon>
        <taxon>Metazoa</taxon>
        <taxon>Chordata</taxon>
        <taxon>Craniata</taxon>
        <taxon>Vertebrata</taxon>
        <taxon>Euteleostomi</taxon>
        <taxon>Mammalia</taxon>
        <taxon>Eutheria</taxon>
        <taxon>Laurasiatheria</taxon>
        <taxon>Chiroptera</taxon>
        <taxon>Yangochiroptera</taxon>
        <taxon>Vespertilionidae</taxon>
        <taxon>Myotis</taxon>
    </lineage>
</organism>
<dbReference type="AlphaFoldDB" id="A0A7J7S2Q1"/>